<dbReference type="SUPFAM" id="SSF55620">
    <property type="entry name" value="Tetrahydrobiopterin biosynthesis enzymes-like"/>
    <property type="match status" value="2"/>
</dbReference>
<evidence type="ECO:0000256" key="15">
    <source>
        <dbReference type="ARBA" id="ARBA00023268"/>
    </source>
</evidence>
<evidence type="ECO:0000256" key="1">
    <source>
        <dbReference type="ARBA" id="ARBA00000012"/>
    </source>
</evidence>
<dbReference type="InterPro" id="IPR000550">
    <property type="entry name" value="Hppk"/>
</dbReference>
<keyword evidence="11 16" id="KW-0418">Kinase</keyword>
<comment type="similarity">
    <text evidence="6 16">In the N-terminal section; belongs to the DHNA family.</text>
</comment>
<feature type="domain" description="Pterin-binding" evidence="17">
    <location>
        <begin position="493"/>
        <end position="789"/>
    </location>
</feature>
<evidence type="ECO:0000256" key="2">
    <source>
        <dbReference type="ARBA" id="ARBA00000198"/>
    </source>
</evidence>
<dbReference type="InterPro" id="IPR035907">
    <property type="entry name" value="Hppk_sf"/>
</dbReference>
<dbReference type="GO" id="GO:0004156">
    <property type="term" value="F:dihydropteroate synthase activity"/>
    <property type="evidence" value="ECO:0007669"/>
    <property type="project" value="UniProtKB-UniRule"/>
</dbReference>
<keyword evidence="20" id="KW-1185">Reference proteome</keyword>
<comment type="pathway">
    <text evidence="4">Cofactor biosynthesis; tetrahydrofolate biosynthesis; 7,8-dihydrofolate from 2-amino-4-hydroxy-6-hydroxymethyl-7,8-dihydropteridine diphosphate and 4-aminobenzoate: step 1/2.</text>
</comment>
<keyword evidence="16" id="KW-0456">Lyase</keyword>
<dbReference type="NCBIfam" id="TIGR00526">
    <property type="entry name" value="folB_dom"/>
    <property type="match status" value="2"/>
</dbReference>
<dbReference type="STRING" id="36022.A0A061B2C4"/>
<dbReference type="VEuPathDB" id="FungiDB:BON22_3085"/>
<dbReference type="CDD" id="cd00739">
    <property type="entry name" value="DHPS"/>
    <property type="match status" value="1"/>
</dbReference>
<dbReference type="GO" id="GO:0003848">
    <property type="term" value="F:2-amino-4-hydroxy-6-hydroxymethyldihydropteridine diphosphokinase activity"/>
    <property type="evidence" value="ECO:0007669"/>
    <property type="project" value="UniProtKB-UniRule"/>
</dbReference>
<dbReference type="InterPro" id="IPR006390">
    <property type="entry name" value="DHP_synth_dom"/>
</dbReference>
<dbReference type="GO" id="GO:0016301">
    <property type="term" value="F:kinase activity"/>
    <property type="evidence" value="ECO:0007669"/>
    <property type="project" value="UniProtKB-UniRule"/>
</dbReference>
<comment type="cofactor">
    <cofactor evidence="3 16">
        <name>Mg(2+)</name>
        <dbReference type="ChEBI" id="CHEBI:18420"/>
    </cofactor>
</comment>
<evidence type="ECO:0000256" key="6">
    <source>
        <dbReference type="ARBA" id="ARBA00009640"/>
    </source>
</evidence>
<dbReference type="GO" id="GO:0004150">
    <property type="term" value="F:dihydroneopterin aldolase activity"/>
    <property type="evidence" value="ECO:0007669"/>
    <property type="project" value="UniProtKB-UniRule"/>
</dbReference>
<dbReference type="SUPFAM" id="SSF51717">
    <property type="entry name" value="Dihydropteroate synthetase-like"/>
    <property type="match status" value="1"/>
</dbReference>
<comment type="catalytic activity">
    <reaction evidence="2">
        <text>6-hydroxymethyl-7,8-dihydropterin + ATP = (7,8-dihydropterin-6-yl)methyl diphosphate + AMP + H(+)</text>
        <dbReference type="Rhea" id="RHEA:11412"/>
        <dbReference type="ChEBI" id="CHEBI:15378"/>
        <dbReference type="ChEBI" id="CHEBI:30616"/>
        <dbReference type="ChEBI" id="CHEBI:44841"/>
        <dbReference type="ChEBI" id="CHEBI:72950"/>
        <dbReference type="ChEBI" id="CHEBI:456215"/>
        <dbReference type="EC" id="2.7.6.3"/>
    </reaction>
</comment>
<dbReference type="UniPathway" id="UPA00077">
    <property type="reaction ID" value="UER00155"/>
</dbReference>
<dbReference type="NCBIfam" id="TIGR01498">
    <property type="entry name" value="folK"/>
    <property type="match status" value="1"/>
</dbReference>
<dbReference type="GO" id="GO:0005740">
    <property type="term" value="C:mitochondrial envelope"/>
    <property type="evidence" value="ECO:0007669"/>
    <property type="project" value="TreeGrafter"/>
</dbReference>
<dbReference type="InterPro" id="IPR043133">
    <property type="entry name" value="GTP-CH-I_C/QueF"/>
</dbReference>
<dbReference type="PROSITE" id="PS00793">
    <property type="entry name" value="DHPS_2"/>
    <property type="match status" value="1"/>
</dbReference>
<dbReference type="Pfam" id="PF02152">
    <property type="entry name" value="FolB"/>
    <property type="match status" value="2"/>
</dbReference>
<evidence type="ECO:0000313" key="20">
    <source>
        <dbReference type="Proteomes" id="UP000189513"/>
    </source>
</evidence>
<dbReference type="NCBIfam" id="TIGR01496">
    <property type="entry name" value="DHPS"/>
    <property type="match status" value="1"/>
</dbReference>
<comment type="similarity">
    <text evidence="7 16">In the C-terminal section; belongs to the DHPS family.</text>
</comment>
<sequence>MPFSSSSISTSKSNPDIVLIDTLSAQAITGRDFWKRPTVQPLDVSVELRTDFKASSDTDDLRYSLNYAVISRNITEFFEKNKGKNFKSLQNVAKGVADVVLDEKKGGGQNARVSVSGRKTEIRAQKIEVVLNREKTDASVSKIDGFNDTFLIHGIKCSTLIGVFTFERLQKQFVSLDLEITAEDFDNVDIYQIIDDVATYVDNSNFKTVEALIECVAQIVCQYPILGVVAKVEKPNAITFAEGVGVQVTRTPKDFEGKAPISTSEEIQKRTTESLSSFNLPSAQETAVAEGRVHTAYIAVGSNVGSPVENIIKAIEQLNQVTDTKVVQTSSLYESEPMYHLDQDKFINGVFEITTKLTPQSLLKILKEIEYNVLGRVKLIENGPRSIDLDILLYDDLVLNDTQVNLTIPHISMLERTFVLQPLCELVPPTYIHPLSAEPIHNHLKQLYVSTGDASKQKSNRLSTHVPLFNALSNHHDANAALTFDLTHHTHRTRLMGILNTTPDSFSDGGRSASLPLAIENALKMVHAGVDIIDIGGVSTRPGSIAPDAEEEWRRVVPIVKGIREHADEKLRNVIISVDTYRAKIARDAIEAGADIINDISGGLFDEDMFKVVAETGVPYVLNHTRGTPDTMSKLNHYENSEDAGLVEYFKSEENIDESEENVLLKAVSRELCVQYRKAIDAGVKRWQIITDPGIGFAKNLRQNLAIIRGTPLIKSYSNFNEDTETFNSLEGLPILLGPSRKKFIGTLTNEKVPSERVLTTGAVIMSCVGYQSDIVRVHDVEEVKKVLLIGDALYRDVL</sequence>
<name>A0A061B2C4_CYBFA</name>
<dbReference type="SUPFAM" id="SSF55083">
    <property type="entry name" value="6-hydroxymethyl-7,8-dihydropterin pyrophosphokinase, HPPK"/>
    <property type="match status" value="1"/>
</dbReference>
<dbReference type="InterPro" id="IPR000489">
    <property type="entry name" value="Pterin-binding_dom"/>
</dbReference>
<dbReference type="CDD" id="cd00483">
    <property type="entry name" value="HPPK"/>
    <property type="match status" value="1"/>
</dbReference>
<dbReference type="InterPro" id="IPR011005">
    <property type="entry name" value="Dihydropteroate_synth-like_sf"/>
</dbReference>
<dbReference type="PANTHER" id="PTHR20941">
    <property type="entry name" value="FOLATE SYNTHESIS PROTEINS"/>
    <property type="match status" value="1"/>
</dbReference>
<dbReference type="Gene3D" id="3.20.20.20">
    <property type="entry name" value="Dihydropteroate synthase-like"/>
    <property type="match status" value="1"/>
</dbReference>
<evidence type="ECO:0000256" key="10">
    <source>
        <dbReference type="ARBA" id="ARBA00022741"/>
    </source>
</evidence>
<evidence type="ECO:0000256" key="4">
    <source>
        <dbReference type="ARBA" id="ARBA00004763"/>
    </source>
</evidence>
<dbReference type="PROSITE" id="PS50972">
    <property type="entry name" value="PTERIN_BINDING"/>
    <property type="match status" value="1"/>
</dbReference>
<reference evidence="18" key="1">
    <citation type="journal article" date="2014" name="Genome Announc.">
        <title>Genome sequence of the yeast Cyberlindnera fabianii (Hansenula fabianii).</title>
        <authorList>
            <person name="Freel K.C."/>
            <person name="Sarilar V."/>
            <person name="Neuveglise C."/>
            <person name="Devillers H."/>
            <person name="Friedrich A."/>
            <person name="Schacherer J."/>
        </authorList>
    </citation>
    <scope>NUCLEOTIDE SEQUENCE</scope>
    <source>
        <strain evidence="18">YJS4271</strain>
    </source>
</reference>
<dbReference type="GO" id="GO:0005524">
    <property type="term" value="F:ATP binding"/>
    <property type="evidence" value="ECO:0007669"/>
    <property type="project" value="UniProtKB-UniRule"/>
</dbReference>
<keyword evidence="9 16" id="KW-0479">Metal-binding</keyword>
<dbReference type="EMBL" id="MPUK01000005">
    <property type="protein sequence ID" value="ONH66878.1"/>
    <property type="molecule type" value="Genomic_DNA"/>
</dbReference>
<dbReference type="InterPro" id="IPR016261">
    <property type="entry name" value="Folic_acid_synth"/>
</dbReference>
<comment type="catalytic activity">
    <reaction evidence="1">
        <text>(7,8-dihydropterin-6-yl)methyl diphosphate + 4-aminobenzoate = 7,8-dihydropteroate + diphosphate</text>
        <dbReference type="Rhea" id="RHEA:19949"/>
        <dbReference type="ChEBI" id="CHEBI:17836"/>
        <dbReference type="ChEBI" id="CHEBI:17839"/>
        <dbReference type="ChEBI" id="CHEBI:33019"/>
        <dbReference type="ChEBI" id="CHEBI:72950"/>
        <dbReference type="EC" id="2.5.1.15"/>
    </reaction>
</comment>
<evidence type="ECO:0000259" key="17">
    <source>
        <dbReference type="PROSITE" id="PS50972"/>
    </source>
</evidence>
<gene>
    <name evidence="19" type="ORF">BON22_3085</name>
    <name evidence="18" type="ORF">CYFA0S_06e03048g</name>
</gene>
<dbReference type="Pfam" id="PF01288">
    <property type="entry name" value="HPPK"/>
    <property type="match status" value="1"/>
</dbReference>
<accession>A0A061B2C4</accession>
<evidence type="ECO:0000256" key="7">
    <source>
        <dbReference type="ARBA" id="ARBA00009951"/>
    </source>
</evidence>
<dbReference type="GO" id="GO:0046654">
    <property type="term" value="P:tetrahydrofolate biosynthetic process"/>
    <property type="evidence" value="ECO:0007669"/>
    <property type="project" value="UniProtKB-UniRule"/>
</dbReference>
<keyword evidence="10 16" id="KW-0547">Nucleotide-binding</keyword>
<dbReference type="Gene3D" id="3.30.70.560">
    <property type="entry name" value="7,8-Dihydro-6-hydroxymethylpterin-pyrophosphokinase HPPK"/>
    <property type="match status" value="1"/>
</dbReference>
<dbReference type="Gene3D" id="3.30.1130.10">
    <property type="match status" value="2"/>
</dbReference>
<evidence type="ECO:0000256" key="13">
    <source>
        <dbReference type="ARBA" id="ARBA00022842"/>
    </source>
</evidence>
<dbReference type="GO" id="GO:0046872">
    <property type="term" value="F:metal ion binding"/>
    <property type="evidence" value="ECO:0007669"/>
    <property type="project" value="UniProtKB-UniRule"/>
</dbReference>
<dbReference type="OrthoDB" id="615426at2759"/>
<comment type="pathway">
    <text evidence="5">Cofactor biosynthesis; tetrahydrofolate biosynthesis; 2-amino-4-hydroxy-6-hydroxymethyl-7,8-dihydropteridine diphosphate from 7,8-dihydroneopterin triphosphate: step 4/4.</text>
</comment>
<evidence type="ECO:0000313" key="19">
    <source>
        <dbReference type="EMBL" id="ONH66878.1"/>
    </source>
</evidence>
<keyword evidence="15" id="KW-0511">Multifunctional enzyme</keyword>
<evidence type="ECO:0000256" key="9">
    <source>
        <dbReference type="ARBA" id="ARBA00022723"/>
    </source>
</evidence>
<evidence type="ECO:0000256" key="14">
    <source>
        <dbReference type="ARBA" id="ARBA00022909"/>
    </source>
</evidence>
<dbReference type="Proteomes" id="UP000189513">
    <property type="component" value="Unassembled WGS sequence"/>
</dbReference>
<dbReference type="GO" id="GO:0046656">
    <property type="term" value="P:folic acid biosynthetic process"/>
    <property type="evidence" value="ECO:0007669"/>
    <property type="project" value="UniProtKB-UniRule"/>
</dbReference>
<evidence type="ECO:0000256" key="8">
    <source>
        <dbReference type="ARBA" id="ARBA00022679"/>
    </source>
</evidence>
<organism evidence="18">
    <name type="scientific">Cyberlindnera fabianii</name>
    <name type="common">Yeast</name>
    <name type="synonym">Hansenula fabianii</name>
    <dbReference type="NCBI Taxonomy" id="36022"/>
    <lineage>
        <taxon>Eukaryota</taxon>
        <taxon>Fungi</taxon>
        <taxon>Dikarya</taxon>
        <taxon>Ascomycota</taxon>
        <taxon>Saccharomycotina</taxon>
        <taxon>Saccharomycetes</taxon>
        <taxon>Phaffomycetales</taxon>
        <taxon>Phaffomycetaceae</taxon>
        <taxon>Cyberlindnera</taxon>
    </lineage>
</organism>
<comment type="function">
    <text evidence="16">Catalyzes three sequential steps of tetrahydrofolate biosynthesis.</text>
</comment>
<keyword evidence="8 16" id="KW-0808">Transferase</keyword>
<evidence type="ECO:0000256" key="12">
    <source>
        <dbReference type="ARBA" id="ARBA00022840"/>
    </source>
</evidence>
<reference evidence="19" key="3">
    <citation type="submission" date="2017-01" db="EMBL/GenBank/DDBJ databases">
        <authorList>
            <person name="Mah S.A."/>
            <person name="Swanson W.J."/>
            <person name="Moy G.W."/>
            <person name="Vacquier V.D."/>
        </authorList>
    </citation>
    <scope>NUCLEOTIDE SEQUENCE [LARGE SCALE GENOMIC DNA]</scope>
    <source>
        <strain evidence="19">65</strain>
    </source>
</reference>
<dbReference type="PIRSF" id="PIRSF000741">
    <property type="entry name" value="Folic_acid_synth"/>
    <property type="match status" value="1"/>
</dbReference>
<dbReference type="EMBL" id="LK052891">
    <property type="protein sequence ID" value="CDR41168.1"/>
    <property type="molecule type" value="Genomic_DNA"/>
</dbReference>
<proteinExistence type="inferred from homology"/>
<protein>
    <recommendedName>
        <fullName evidence="16">Folic acid synthesis protein fol1</fullName>
    </recommendedName>
</protein>
<evidence type="ECO:0000256" key="16">
    <source>
        <dbReference type="PIRNR" id="PIRNR000741"/>
    </source>
</evidence>
<dbReference type="AlphaFoldDB" id="A0A061B2C4"/>
<reference evidence="20" key="2">
    <citation type="journal article" date="2017" name="Genome Announc.">
        <title>Genome sequences of Cyberlindnera fabianii 65, Pichia kudriavzevii 129, and Saccharomyces cerevisiae 131 isolated from fermented masau fruits in Zimbabwe.</title>
        <authorList>
            <person name="van Rijswijck I.M.H."/>
            <person name="Derks M.F.L."/>
            <person name="Abee T."/>
            <person name="de Ridder D."/>
            <person name="Smid E.J."/>
        </authorList>
    </citation>
    <scope>NUCLEOTIDE SEQUENCE [LARGE SCALE GENOMIC DNA]</scope>
    <source>
        <strain evidence="20">65</strain>
    </source>
</reference>
<dbReference type="InterPro" id="IPR045031">
    <property type="entry name" value="DHP_synth-like"/>
</dbReference>
<dbReference type="Pfam" id="PF00809">
    <property type="entry name" value="Pterin_bind"/>
    <property type="match status" value="1"/>
</dbReference>
<keyword evidence="12 16" id="KW-0067">ATP-binding</keyword>
<evidence type="ECO:0000256" key="11">
    <source>
        <dbReference type="ARBA" id="ARBA00022777"/>
    </source>
</evidence>
<dbReference type="PANTHER" id="PTHR20941:SF1">
    <property type="entry name" value="FOLIC ACID SYNTHESIS PROTEIN FOL1"/>
    <property type="match status" value="1"/>
</dbReference>
<dbReference type="PROSITE" id="PS00792">
    <property type="entry name" value="DHPS_1"/>
    <property type="match status" value="1"/>
</dbReference>
<dbReference type="SMART" id="SM00905">
    <property type="entry name" value="FolB"/>
    <property type="match status" value="2"/>
</dbReference>
<keyword evidence="14 16" id="KW-0289">Folate biosynthesis</keyword>
<evidence type="ECO:0000256" key="3">
    <source>
        <dbReference type="ARBA" id="ARBA00001946"/>
    </source>
</evidence>
<evidence type="ECO:0000313" key="18">
    <source>
        <dbReference type="EMBL" id="CDR41168.1"/>
    </source>
</evidence>
<evidence type="ECO:0000256" key="5">
    <source>
        <dbReference type="ARBA" id="ARBA00005051"/>
    </source>
</evidence>
<dbReference type="OMA" id="ESEPMYF"/>
<dbReference type="InterPro" id="IPR006157">
    <property type="entry name" value="FolB_dom"/>
</dbReference>
<comment type="similarity">
    <text evidence="16">In the central section; belongs to the HPPK family.</text>
</comment>
<keyword evidence="13 16" id="KW-0460">Magnesium</keyword>